<dbReference type="InterPro" id="IPR005094">
    <property type="entry name" value="Endonuclease_MobA/VirD2"/>
</dbReference>
<comment type="caution">
    <text evidence="3">The sequence shown here is derived from an EMBL/GenBank/DDBJ whole genome shotgun (WGS) entry which is preliminary data.</text>
</comment>
<dbReference type="Pfam" id="PF03432">
    <property type="entry name" value="Relaxase"/>
    <property type="match status" value="1"/>
</dbReference>
<feature type="compositionally biased region" description="Basic and acidic residues" evidence="1">
    <location>
        <begin position="300"/>
        <end position="316"/>
    </location>
</feature>
<evidence type="ECO:0000256" key="1">
    <source>
        <dbReference type="SAM" id="MobiDB-lite"/>
    </source>
</evidence>
<reference evidence="3" key="1">
    <citation type="submission" date="2022-06" db="EMBL/GenBank/DDBJ databases">
        <title>Aquibacillus sp. a new bacterium isolated from soil saline samples.</title>
        <authorList>
            <person name="Galisteo C."/>
            <person name="De La Haba R."/>
            <person name="Sanchez-Porro C."/>
            <person name="Ventosa A."/>
        </authorList>
    </citation>
    <scope>NUCLEOTIDE SEQUENCE</scope>
    <source>
        <strain evidence="3">JCM 12387</strain>
    </source>
</reference>
<feature type="compositionally biased region" description="Basic and acidic residues" evidence="1">
    <location>
        <begin position="270"/>
        <end position="280"/>
    </location>
</feature>
<evidence type="ECO:0000313" key="4">
    <source>
        <dbReference type="Proteomes" id="UP001145072"/>
    </source>
</evidence>
<feature type="compositionally biased region" description="Polar residues" evidence="1">
    <location>
        <begin position="406"/>
        <end position="416"/>
    </location>
</feature>
<feature type="domain" description="MobA/VirD2-like nuclease" evidence="2">
    <location>
        <begin position="21"/>
        <end position="141"/>
    </location>
</feature>
<feature type="compositionally biased region" description="Basic residues" evidence="1">
    <location>
        <begin position="445"/>
        <end position="457"/>
    </location>
</feature>
<sequence>MAVIKLQTTKVANRLLSYCEKRAIERDGVECDADYAKNQFKATRELFGKSDGVQAHHVIQSFSPEDNLTPQQANEIGRELAERIAPGHECVVYTHDDKAHLHNHIVINAVSFENGRKYHSDRKQLYNIREQSNELCQERGLELVKDQQQAKERFSQAEYKAVERGEPLWKDELRTAVDDAKQQTSSLKEMQEYLKEHYTIDMKIQNKNVSFKHPEKQRFCRGKTLGADYTKGAIEHEHECKREIDFTKDRGSEGKLNFNEHVFKHGSAARADRGENERLSDATVQREQAIHTSTNGIGEGTERQRRSSRERQRDEIGTSESLQIVENRSQQTSRRTNDQANEGTQKSNRESKQGTSRTSGTYERTSDRASGTRDEIQTGEQTKPERNIDGQRITDRSNRGADFSSMGDSNTPSVSGSDLLKDIVKSVEQSAKQIEAQNQAEQQRAKQRKKPKTRTRQAQRYQELDGPER</sequence>
<dbReference type="EMBL" id="JAMQJZ010000035">
    <property type="protein sequence ID" value="MDC3422862.1"/>
    <property type="molecule type" value="Genomic_DNA"/>
</dbReference>
<evidence type="ECO:0000259" key="2">
    <source>
        <dbReference type="Pfam" id="PF03432"/>
    </source>
</evidence>
<dbReference type="RefSeq" id="WP_272480067.1">
    <property type="nucleotide sequence ID" value="NZ_JAMQJZ010000035.1"/>
</dbReference>
<protein>
    <submittedName>
        <fullName evidence="3">Relaxase/mobilization nuclease domain-containing protein</fullName>
    </submittedName>
</protein>
<proteinExistence type="predicted"/>
<dbReference type="AlphaFoldDB" id="A0A9X3WMN0"/>
<gene>
    <name evidence="3" type="ORF">NC661_21190</name>
</gene>
<feature type="compositionally biased region" description="Polar residues" evidence="1">
    <location>
        <begin position="353"/>
        <end position="363"/>
    </location>
</feature>
<feature type="region of interest" description="Disordered" evidence="1">
    <location>
        <begin position="267"/>
        <end position="469"/>
    </location>
</feature>
<feature type="compositionally biased region" description="Polar residues" evidence="1">
    <location>
        <begin position="318"/>
        <end position="346"/>
    </location>
</feature>
<feature type="compositionally biased region" description="Polar residues" evidence="1">
    <location>
        <begin position="282"/>
        <end position="296"/>
    </location>
</feature>
<accession>A0A9X3WMN0</accession>
<keyword evidence="4" id="KW-1185">Reference proteome</keyword>
<evidence type="ECO:0000313" key="3">
    <source>
        <dbReference type="EMBL" id="MDC3422862.1"/>
    </source>
</evidence>
<name>A0A9X3WMN0_9BACI</name>
<dbReference type="Proteomes" id="UP001145072">
    <property type="component" value="Unassembled WGS sequence"/>
</dbReference>
<feature type="compositionally biased region" description="Low complexity" evidence="1">
    <location>
        <begin position="431"/>
        <end position="442"/>
    </location>
</feature>
<feature type="compositionally biased region" description="Basic and acidic residues" evidence="1">
    <location>
        <begin position="364"/>
        <end position="399"/>
    </location>
</feature>
<organism evidence="3 4">
    <name type="scientific">Aquibacillus koreensis</name>
    <dbReference type="NCBI Taxonomy" id="279446"/>
    <lineage>
        <taxon>Bacteria</taxon>
        <taxon>Bacillati</taxon>
        <taxon>Bacillota</taxon>
        <taxon>Bacilli</taxon>
        <taxon>Bacillales</taxon>
        <taxon>Bacillaceae</taxon>
        <taxon>Aquibacillus</taxon>
    </lineage>
</organism>